<name>H2ZGY7_CIOSA</name>
<dbReference type="SUPFAM" id="SSF57997">
    <property type="entry name" value="Tropomyosin"/>
    <property type="match status" value="1"/>
</dbReference>
<evidence type="ECO:0000256" key="1">
    <source>
        <dbReference type="SAM" id="Coils"/>
    </source>
</evidence>
<dbReference type="Proteomes" id="UP000007875">
    <property type="component" value="Unassembled WGS sequence"/>
</dbReference>
<dbReference type="AlphaFoldDB" id="H2ZGY7"/>
<evidence type="ECO:0000313" key="3">
    <source>
        <dbReference type="Proteomes" id="UP000007875"/>
    </source>
</evidence>
<dbReference type="Gene3D" id="1.20.5.340">
    <property type="match status" value="1"/>
</dbReference>
<proteinExistence type="predicted"/>
<feature type="coiled-coil region" evidence="1">
    <location>
        <begin position="1"/>
        <end position="119"/>
    </location>
</feature>
<dbReference type="Ensembl" id="ENSCSAVT00000017035.1">
    <property type="protein sequence ID" value="ENSCSAVP00000016853.1"/>
    <property type="gene ID" value="ENSCSAVG00000009908.1"/>
</dbReference>
<organism evidence="2 3">
    <name type="scientific">Ciona savignyi</name>
    <name type="common">Pacific transparent sea squirt</name>
    <dbReference type="NCBI Taxonomy" id="51511"/>
    <lineage>
        <taxon>Eukaryota</taxon>
        <taxon>Metazoa</taxon>
        <taxon>Chordata</taxon>
        <taxon>Tunicata</taxon>
        <taxon>Ascidiacea</taxon>
        <taxon>Phlebobranchia</taxon>
        <taxon>Cionidae</taxon>
        <taxon>Ciona</taxon>
    </lineage>
</organism>
<evidence type="ECO:0000313" key="2">
    <source>
        <dbReference type="Ensembl" id="ENSCSAVP00000016853.1"/>
    </source>
</evidence>
<dbReference type="HOGENOM" id="CLU_2014445_0_0_1"/>
<protein>
    <recommendedName>
        <fullName evidence="4">Tropomyosin</fullName>
    </recommendedName>
</protein>
<dbReference type="InParanoid" id="H2ZGY7"/>
<keyword evidence="1" id="KW-0175">Coiled coil</keyword>
<dbReference type="GeneTree" id="ENSGT01130000282401"/>
<reference evidence="3" key="1">
    <citation type="submission" date="2003-08" db="EMBL/GenBank/DDBJ databases">
        <authorList>
            <person name="Birren B."/>
            <person name="Nusbaum C."/>
            <person name="Abebe A."/>
            <person name="Abouelleil A."/>
            <person name="Adekoya E."/>
            <person name="Ait-zahra M."/>
            <person name="Allen N."/>
            <person name="Allen T."/>
            <person name="An P."/>
            <person name="Anderson M."/>
            <person name="Anderson S."/>
            <person name="Arachchi H."/>
            <person name="Armbruster J."/>
            <person name="Bachantsang P."/>
            <person name="Baldwin J."/>
            <person name="Barry A."/>
            <person name="Bayul T."/>
            <person name="Blitshsteyn B."/>
            <person name="Bloom T."/>
            <person name="Blye J."/>
            <person name="Boguslavskiy L."/>
            <person name="Borowsky M."/>
            <person name="Boukhgalter B."/>
            <person name="Brunache A."/>
            <person name="Butler J."/>
            <person name="Calixte N."/>
            <person name="Calvo S."/>
            <person name="Camarata J."/>
            <person name="Campo K."/>
            <person name="Chang J."/>
            <person name="Cheshatsang Y."/>
            <person name="Citroen M."/>
            <person name="Collymore A."/>
            <person name="Considine T."/>
            <person name="Cook A."/>
            <person name="Cooke P."/>
            <person name="Corum B."/>
            <person name="Cuomo C."/>
            <person name="David R."/>
            <person name="Dawoe T."/>
            <person name="Degray S."/>
            <person name="Dodge S."/>
            <person name="Dooley K."/>
            <person name="Dorje P."/>
            <person name="Dorjee K."/>
            <person name="Dorris L."/>
            <person name="Duffey N."/>
            <person name="Dupes A."/>
            <person name="Elkins T."/>
            <person name="Engels R."/>
            <person name="Erickson J."/>
            <person name="Farina A."/>
            <person name="Faro S."/>
            <person name="Ferreira P."/>
            <person name="Fischer H."/>
            <person name="Fitzgerald M."/>
            <person name="Foley K."/>
            <person name="Gage D."/>
            <person name="Galagan J."/>
            <person name="Gearin G."/>
            <person name="Gnerre S."/>
            <person name="Gnirke A."/>
            <person name="Goyette A."/>
            <person name="Graham J."/>
            <person name="Grandbois E."/>
            <person name="Gyaltsen K."/>
            <person name="Hafez N."/>
            <person name="Hagopian D."/>
            <person name="Hagos B."/>
            <person name="Hall J."/>
            <person name="Hatcher B."/>
            <person name="Heller A."/>
            <person name="Higgins H."/>
            <person name="Honan T."/>
            <person name="Horn A."/>
            <person name="Houde N."/>
            <person name="Hughes L."/>
            <person name="Hulme W."/>
            <person name="Husby E."/>
            <person name="Iliev I."/>
            <person name="Jaffe D."/>
            <person name="Jones C."/>
            <person name="Kamal M."/>
            <person name="Kamat A."/>
            <person name="Kamvysselis M."/>
            <person name="Karlsson E."/>
            <person name="Kells C."/>
            <person name="Kieu A."/>
            <person name="Kisner P."/>
            <person name="Kodira C."/>
            <person name="Kulbokas E."/>
            <person name="Labutti K."/>
            <person name="Lama D."/>
            <person name="Landers T."/>
            <person name="Leger J."/>
            <person name="Levine S."/>
            <person name="Lewis D."/>
            <person name="Lewis T."/>
            <person name="Lindblad-toh K."/>
            <person name="Liu X."/>
            <person name="Lokyitsang T."/>
            <person name="Lokyitsang Y."/>
            <person name="Lucien O."/>
            <person name="Lui A."/>
            <person name="Ma L.J."/>
            <person name="Mabbitt R."/>
            <person name="Macdonald J."/>
            <person name="Maclean C."/>
            <person name="Major J."/>
            <person name="Manning J."/>
            <person name="Marabella R."/>
            <person name="Maru K."/>
            <person name="Matthews C."/>
            <person name="Mauceli E."/>
            <person name="Mccarthy M."/>
            <person name="Mcdonough S."/>
            <person name="Mcghee T."/>
            <person name="Meldrim J."/>
            <person name="Meneus L."/>
            <person name="Mesirov J."/>
            <person name="Mihalev A."/>
            <person name="Mihova T."/>
            <person name="Mikkelsen T."/>
            <person name="Mlenga V."/>
            <person name="Moru K."/>
            <person name="Mozes J."/>
            <person name="Mulrain L."/>
            <person name="Munson G."/>
            <person name="Naylor J."/>
            <person name="Newes C."/>
            <person name="Nguyen C."/>
            <person name="Nguyen N."/>
            <person name="Nguyen T."/>
            <person name="Nicol R."/>
            <person name="Nielsen C."/>
            <person name="Nizzari M."/>
            <person name="Norbu C."/>
            <person name="Norbu N."/>
            <person name="O'donnell P."/>
            <person name="Okoawo O."/>
            <person name="O'leary S."/>
            <person name="Omotosho B."/>
            <person name="O'neill K."/>
            <person name="Osman S."/>
            <person name="Parker S."/>
            <person name="Perrin D."/>
            <person name="Phunkhang P."/>
            <person name="Piqani B."/>
            <person name="Purcell S."/>
            <person name="Rachupka T."/>
            <person name="Ramasamy U."/>
            <person name="Rameau R."/>
            <person name="Ray V."/>
            <person name="Raymond C."/>
            <person name="Retta R."/>
            <person name="Richardson S."/>
            <person name="Rise C."/>
            <person name="Rodriguez J."/>
            <person name="Rogers J."/>
            <person name="Rogov P."/>
            <person name="Rutman M."/>
            <person name="Schupbach R."/>
            <person name="Seaman C."/>
            <person name="Settipalli S."/>
            <person name="Sharpe T."/>
            <person name="Sheridan J."/>
            <person name="Sherpa N."/>
            <person name="Shi J."/>
            <person name="Smirnov S."/>
            <person name="Smith C."/>
            <person name="Sougnez C."/>
            <person name="Spencer B."/>
            <person name="Stalker J."/>
            <person name="Stange-thomann N."/>
            <person name="Stavropoulos S."/>
            <person name="Stetson K."/>
            <person name="Stone C."/>
            <person name="Stone S."/>
            <person name="Stubbs M."/>
            <person name="Talamas J."/>
            <person name="Tchuinga P."/>
            <person name="Tenzing P."/>
            <person name="Tesfaye S."/>
            <person name="Theodore J."/>
            <person name="Thoulutsang Y."/>
            <person name="Topham K."/>
            <person name="Towey S."/>
            <person name="Tsamla T."/>
            <person name="Tsomo N."/>
            <person name="Vallee D."/>
            <person name="Vassiliev H."/>
            <person name="Venkataraman V."/>
            <person name="Vinson J."/>
            <person name="Vo A."/>
            <person name="Wade C."/>
            <person name="Wang S."/>
            <person name="Wangchuk T."/>
            <person name="Wangdi T."/>
            <person name="Whittaker C."/>
            <person name="Wilkinson J."/>
            <person name="Wu Y."/>
            <person name="Wyman D."/>
            <person name="Yadav S."/>
            <person name="Yang S."/>
            <person name="Yang X."/>
            <person name="Yeager S."/>
            <person name="Yee E."/>
            <person name="Young G."/>
            <person name="Zainoun J."/>
            <person name="Zembeck L."/>
            <person name="Zimmer A."/>
            <person name="Zody M."/>
            <person name="Lander E."/>
        </authorList>
    </citation>
    <scope>NUCLEOTIDE SEQUENCE [LARGE SCALE GENOMIC DNA]</scope>
</reference>
<evidence type="ECO:0008006" key="4">
    <source>
        <dbReference type="Google" id="ProtNLM"/>
    </source>
</evidence>
<sequence length="123" mass="14370">MEQIKKKVAALRTDNEEKEIRIDELEKKLRNQDEKYAELEQTLMQSERRLNLITNENETLENLARENELKFREAEKGRDAAEHELCTLKNVVSQLEDDLEKAEEIAEKAKSELENTLAELGDI</sequence>
<keyword evidence="3" id="KW-1185">Reference proteome</keyword>
<accession>H2ZGY7</accession>
<reference evidence="2" key="2">
    <citation type="submission" date="2025-08" db="UniProtKB">
        <authorList>
            <consortium name="Ensembl"/>
        </authorList>
    </citation>
    <scope>IDENTIFICATION</scope>
</reference>
<reference evidence="2" key="3">
    <citation type="submission" date="2025-09" db="UniProtKB">
        <authorList>
            <consortium name="Ensembl"/>
        </authorList>
    </citation>
    <scope>IDENTIFICATION</scope>
</reference>
<dbReference type="OMA" id="NIEMTEF"/>